<dbReference type="PANTHER" id="PTHR37984:SF15">
    <property type="entry name" value="INTEGRASE CATALYTIC DOMAIN-CONTAINING PROTEIN"/>
    <property type="match status" value="1"/>
</dbReference>
<protein>
    <recommendedName>
        <fullName evidence="1">Integrase catalytic domain-containing protein</fullName>
    </recommendedName>
</protein>
<sequence length="149" mass="17325">MNLVLKYFHNTMGKAITRALIKREFFWPGMISNIYKNVKVVKLLSNLRIVKLDCKWWSSHLNRVYGHLWTLTSIDGNNCILILIDGFSKFCVLLPLRDMEAHNIVKVLFDSVWKTFGSPEQIVSDNASYFNSRVIKDMCFVLGCDTHKH</sequence>
<dbReference type="InterPro" id="IPR012337">
    <property type="entry name" value="RNaseH-like_sf"/>
</dbReference>
<comment type="caution">
    <text evidence="2">The sequence shown here is derived from an EMBL/GenBank/DDBJ whole genome shotgun (WGS) entry which is preliminary data.</text>
</comment>
<dbReference type="PANTHER" id="PTHR37984">
    <property type="entry name" value="PROTEIN CBG26694"/>
    <property type="match status" value="1"/>
</dbReference>
<keyword evidence="3" id="KW-1185">Reference proteome</keyword>
<proteinExistence type="predicted"/>
<evidence type="ECO:0000313" key="3">
    <source>
        <dbReference type="Proteomes" id="UP001159363"/>
    </source>
</evidence>
<dbReference type="Pfam" id="PF00665">
    <property type="entry name" value="rve"/>
    <property type="match status" value="1"/>
</dbReference>
<dbReference type="SUPFAM" id="SSF53098">
    <property type="entry name" value="Ribonuclease H-like"/>
    <property type="match status" value="1"/>
</dbReference>
<gene>
    <name evidence="2" type="ORF">PR048_012125</name>
</gene>
<organism evidence="2 3">
    <name type="scientific">Dryococelus australis</name>
    <dbReference type="NCBI Taxonomy" id="614101"/>
    <lineage>
        <taxon>Eukaryota</taxon>
        <taxon>Metazoa</taxon>
        <taxon>Ecdysozoa</taxon>
        <taxon>Arthropoda</taxon>
        <taxon>Hexapoda</taxon>
        <taxon>Insecta</taxon>
        <taxon>Pterygota</taxon>
        <taxon>Neoptera</taxon>
        <taxon>Polyneoptera</taxon>
        <taxon>Phasmatodea</taxon>
        <taxon>Verophasmatodea</taxon>
        <taxon>Anareolatae</taxon>
        <taxon>Phasmatidae</taxon>
        <taxon>Eurycanthinae</taxon>
        <taxon>Dryococelus</taxon>
    </lineage>
</organism>
<evidence type="ECO:0000313" key="2">
    <source>
        <dbReference type="EMBL" id="KAJ8885919.1"/>
    </source>
</evidence>
<feature type="domain" description="Integrase catalytic" evidence="1">
    <location>
        <begin position="56"/>
        <end position="149"/>
    </location>
</feature>
<accession>A0ABQ9HNJ1</accession>
<dbReference type="InterPro" id="IPR050951">
    <property type="entry name" value="Retrovirus_Pol_polyprotein"/>
</dbReference>
<evidence type="ECO:0000259" key="1">
    <source>
        <dbReference type="PROSITE" id="PS50994"/>
    </source>
</evidence>
<dbReference type="Proteomes" id="UP001159363">
    <property type="component" value="Chromosome X"/>
</dbReference>
<name>A0ABQ9HNJ1_9NEOP</name>
<dbReference type="InterPro" id="IPR001584">
    <property type="entry name" value="Integrase_cat-core"/>
</dbReference>
<dbReference type="EMBL" id="JARBHB010000004">
    <property type="protein sequence ID" value="KAJ8885919.1"/>
    <property type="molecule type" value="Genomic_DNA"/>
</dbReference>
<dbReference type="InterPro" id="IPR036397">
    <property type="entry name" value="RNaseH_sf"/>
</dbReference>
<dbReference type="PROSITE" id="PS50994">
    <property type="entry name" value="INTEGRASE"/>
    <property type="match status" value="1"/>
</dbReference>
<dbReference type="Gene3D" id="3.30.420.10">
    <property type="entry name" value="Ribonuclease H-like superfamily/Ribonuclease H"/>
    <property type="match status" value="1"/>
</dbReference>
<reference evidence="2 3" key="1">
    <citation type="submission" date="2023-02" db="EMBL/GenBank/DDBJ databases">
        <title>LHISI_Scaffold_Assembly.</title>
        <authorList>
            <person name="Stuart O.P."/>
            <person name="Cleave R."/>
            <person name="Magrath M.J.L."/>
            <person name="Mikheyev A.S."/>
        </authorList>
    </citation>
    <scope>NUCLEOTIDE SEQUENCE [LARGE SCALE GENOMIC DNA]</scope>
    <source>
        <strain evidence="2">Daus_M_001</strain>
        <tissue evidence="2">Leg muscle</tissue>
    </source>
</reference>